<accession>A0AAV9AEP7</accession>
<sequence>MEGKGEASRIVGEGDVEEEEELRVKRRILCHPMYELLKEAHLDCLEASLNEGGAVRGGPQIDSRPSTVVIRSHSDLDLFMEVYSSALLELKHTIRGSMEEAMTFIERMQIQLEEISPSPSTTRSEGEKPHGLEEEEINESRMSLIIGSEKGRKQGASMCGDQHAHVAH</sequence>
<organism evidence="3 4">
    <name type="scientific">Acorus gramineus</name>
    <name type="common">Dwarf sweet flag</name>
    <dbReference type="NCBI Taxonomy" id="55184"/>
    <lineage>
        <taxon>Eukaryota</taxon>
        <taxon>Viridiplantae</taxon>
        <taxon>Streptophyta</taxon>
        <taxon>Embryophyta</taxon>
        <taxon>Tracheophyta</taxon>
        <taxon>Spermatophyta</taxon>
        <taxon>Magnoliopsida</taxon>
        <taxon>Liliopsida</taxon>
        <taxon>Acoraceae</taxon>
        <taxon>Acorus</taxon>
    </lineage>
</organism>
<gene>
    <name evidence="3" type="ORF">QJS04_geneDACA011992</name>
</gene>
<proteinExistence type="predicted"/>
<evidence type="ECO:0000256" key="1">
    <source>
        <dbReference type="SAM" id="MobiDB-lite"/>
    </source>
</evidence>
<feature type="domain" description="KNOX2" evidence="2">
    <location>
        <begin position="74"/>
        <end position="115"/>
    </location>
</feature>
<dbReference type="GO" id="GO:0005634">
    <property type="term" value="C:nucleus"/>
    <property type="evidence" value="ECO:0007669"/>
    <property type="project" value="InterPro"/>
</dbReference>
<dbReference type="Pfam" id="PF03791">
    <property type="entry name" value="KNOX2"/>
    <property type="match status" value="1"/>
</dbReference>
<dbReference type="PANTHER" id="PTHR48268">
    <property type="entry name" value="HOMEOBOX PROTEIN KNOTTED-1-LIKE 6 ISOFORM X1"/>
    <property type="match status" value="1"/>
</dbReference>
<protein>
    <submittedName>
        <fullName evidence="3">Homeobox protein knotted-1-like 2</fullName>
    </submittedName>
</protein>
<evidence type="ECO:0000313" key="3">
    <source>
        <dbReference type="EMBL" id="KAK1262828.1"/>
    </source>
</evidence>
<dbReference type="AlphaFoldDB" id="A0AAV9AEP7"/>
<evidence type="ECO:0000259" key="2">
    <source>
        <dbReference type="Pfam" id="PF03791"/>
    </source>
</evidence>
<reference evidence="3" key="1">
    <citation type="journal article" date="2023" name="Nat. Commun.">
        <title>Diploid and tetraploid genomes of Acorus and the evolution of monocots.</title>
        <authorList>
            <person name="Ma L."/>
            <person name="Liu K.W."/>
            <person name="Li Z."/>
            <person name="Hsiao Y.Y."/>
            <person name="Qi Y."/>
            <person name="Fu T."/>
            <person name="Tang G.D."/>
            <person name="Zhang D."/>
            <person name="Sun W.H."/>
            <person name="Liu D.K."/>
            <person name="Li Y."/>
            <person name="Chen G.Z."/>
            <person name="Liu X.D."/>
            <person name="Liao X.Y."/>
            <person name="Jiang Y.T."/>
            <person name="Yu X."/>
            <person name="Hao Y."/>
            <person name="Huang J."/>
            <person name="Zhao X.W."/>
            <person name="Ke S."/>
            <person name="Chen Y.Y."/>
            <person name="Wu W.L."/>
            <person name="Hsu J.L."/>
            <person name="Lin Y.F."/>
            <person name="Huang M.D."/>
            <person name="Li C.Y."/>
            <person name="Huang L."/>
            <person name="Wang Z.W."/>
            <person name="Zhao X."/>
            <person name="Zhong W.Y."/>
            <person name="Peng D.H."/>
            <person name="Ahmad S."/>
            <person name="Lan S."/>
            <person name="Zhang J.S."/>
            <person name="Tsai W.C."/>
            <person name="Van de Peer Y."/>
            <person name="Liu Z.J."/>
        </authorList>
    </citation>
    <scope>NUCLEOTIDE SEQUENCE</scope>
    <source>
        <strain evidence="3">SCP</strain>
    </source>
</reference>
<keyword evidence="3" id="KW-0238">DNA-binding</keyword>
<comment type="caution">
    <text evidence="3">The sequence shown here is derived from an EMBL/GenBank/DDBJ whole genome shotgun (WGS) entry which is preliminary data.</text>
</comment>
<dbReference type="GO" id="GO:0003677">
    <property type="term" value="F:DNA binding"/>
    <property type="evidence" value="ECO:0007669"/>
    <property type="project" value="UniProtKB-KW"/>
</dbReference>
<keyword evidence="4" id="KW-1185">Reference proteome</keyword>
<dbReference type="InterPro" id="IPR005541">
    <property type="entry name" value="KNOX2"/>
</dbReference>
<evidence type="ECO:0000313" key="4">
    <source>
        <dbReference type="Proteomes" id="UP001179952"/>
    </source>
</evidence>
<dbReference type="Proteomes" id="UP001179952">
    <property type="component" value="Unassembled WGS sequence"/>
</dbReference>
<dbReference type="PANTHER" id="PTHR48268:SF2">
    <property type="entry name" value="PROTEIN KNATM"/>
    <property type="match status" value="1"/>
</dbReference>
<feature type="region of interest" description="Disordered" evidence="1">
    <location>
        <begin position="113"/>
        <end position="168"/>
    </location>
</feature>
<dbReference type="EMBL" id="JAUJYN010000009">
    <property type="protein sequence ID" value="KAK1262828.1"/>
    <property type="molecule type" value="Genomic_DNA"/>
</dbReference>
<keyword evidence="3" id="KW-0371">Homeobox</keyword>
<name>A0AAV9AEP7_ACOGR</name>
<dbReference type="InterPro" id="IPR053363">
    <property type="entry name" value="Leaf_patterning_domain"/>
</dbReference>
<reference evidence="3" key="2">
    <citation type="submission" date="2023-06" db="EMBL/GenBank/DDBJ databases">
        <authorList>
            <person name="Ma L."/>
            <person name="Liu K.-W."/>
            <person name="Li Z."/>
            <person name="Hsiao Y.-Y."/>
            <person name="Qi Y."/>
            <person name="Fu T."/>
            <person name="Tang G."/>
            <person name="Zhang D."/>
            <person name="Sun W.-H."/>
            <person name="Liu D.-K."/>
            <person name="Li Y."/>
            <person name="Chen G.-Z."/>
            <person name="Liu X.-D."/>
            <person name="Liao X.-Y."/>
            <person name="Jiang Y.-T."/>
            <person name="Yu X."/>
            <person name="Hao Y."/>
            <person name="Huang J."/>
            <person name="Zhao X.-W."/>
            <person name="Ke S."/>
            <person name="Chen Y.-Y."/>
            <person name="Wu W.-L."/>
            <person name="Hsu J.-L."/>
            <person name="Lin Y.-F."/>
            <person name="Huang M.-D."/>
            <person name="Li C.-Y."/>
            <person name="Huang L."/>
            <person name="Wang Z.-W."/>
            <person name="Zhao X."/>
            <person name="Zhong W.-Y."/>
            <person name="Peng D.-H."/>
            <person name="Ahmad S."/>
            <person name="Lan S."/>
            <person name="Zhang J.-S."/>
            <person name="Tsai W.-C."/>
            <person name="Van De Peer Y."/>
            <person name="Liu Z.-J."/>
        </authorList>
    </citation>
    <scope>NUCLEOTIDE SEQUENCE</scope>
    <source>
        <strain evidence="3">SCP</strain>
        <tissue evidence="3">Leaves</tissue>
    </source>
</reference>